<reference evidence="2 3" key="1">
    <citation type="journal article" date="2013" name="Genome Biol.">
        <title>The genome sequence of the most widely cultivated cacao type and its use to identify candidate genes regulating pod color.</title>
        <authorList>
            <person name="Motamayor J.C."/>
            <person name="Mockaitis K."/>
            <person name="Schmutz J."/>
            <person name="Haiminen N."/>
            <person name="Iii D.L."/>
            <person name="Cornejo O."/>
            <person name="Findley S.D."/>
            <person name="Zheng P."/>
            <person name="Utro F."/>
            <person name="Royaert S."/>
            <person name="Saski C."/>
            <person name="Jenkins J."/>
            <person name="Podicheti R."/>
            <person name="Zhao M."/>
            <person name="Scheffler B.E."/>
            <person name="Stack J.C."/>
            <person name="Feltus F.A."/>
            <person name="Mustiga G.M."/>
            <person name="Amores F."/>
            <person name="Phillips W."/>
            <person name="Marelli J.P."/>
            <person name="May G.D."/>
            <person name="Shapiro H."/>
            <person name="Ma J."/>
            <person name="Bustamante C.D."/>
            <person name="Schnell R.J."/>
            <person name="Main D."/>
            <person name="Gilbert D."/>
            <person name="Parida L."/>
            <person name="Kuhn D.N."/>
        </authorList>
    </citation>
    <scope>NUCLEOTIDE SEQUENCE [LARGE SCALE GENOMIC DNA]</scope>
    <source>
        <strain evidence="3">cv. Matina 1-6</strain>
    </source>
</reference>
<dbReference type="InParanoid" id="A0A061FBX9"/>
<evidence type="ECO:0000256" key="1">
    <source>
        <dbReference type="SAM" id="Phobius"/>
    </source>
</evidence>
<dbReference type="Proteomes" id="UP000026915">
    <property type="component" value="Chromosome 7"/>
</dbReference>
<sequence length="133" mass="14773">SALFFFLSSSHFPFPSFSLPPVAPSYLERTSIFVCSFPNSLSLFVAGQLTPFLLSLTDDSNLSPPLPYSDAAHSLSLSLPPQISRSNPKISIQPLPRNPNRKSPLPTASTVFCFFFCLSSFFFIFFDCCGLWF</sequence>
<dbReference type="AlphaFoldDB" id="A0A061FBX9"/>
<feature type="transmembrane region" description="Helical" evidence="1">
    <location>
        <begin position="108"/>
        <end position="132"/>
    </location>
</feature>
<keyword evidence="1" id="KW-0472">Membrane</keyword>
<protein>
    <submittedName>
        <fullName evidence="2">Uncharacterized protein</fullName>
    </submittedName>
</protein>
<proteinExistence type="predicted"/>
<keyword evidence="1" id="KW-1133">Transmembrane helix</keyword>
<keyword evidence="1" id="KW-0812">Transmembrane</keyword>
<evidence type="ECO:0000313" key="2">
    <source>
        <dbReference type="EMBL" id="EOY14192.1"/>
    </source>
</evidence>
<dbReference type="HOGENOM" id="CLU_1912124_0_0_1"/>
<name>A0A061FBX9_THECC</name>
<dbReference type="Gramene" id="EOY14192">
    <property type="protein sequence ID" value="EOY14192"/>
    <property type="gene ID" value="TCM_033466"/>
</dbReference>
<organism evidence="2 3">
    <name type="scientific">Theobroma cacao</name>
    <name type="common">Cacao</name>
    <name type="synonym">Cocoa</name>
    <dbReference type="NCBI Taxonomy" id="3641"/>
    <lineage>
        <taxon>Eukaryota</taxon>
        <taxon>Viridiplantae</taxon>
        <taxon>Streptophyta</taxon>
        <taxon>Embryophyta</taxon>
        <taxon>Tracheophyta</taxon>
        <taxon>Spermatophyta</taxon>
        <taxon>Magnoliopsida</taxon>
        <taxon>eudicotyledons</taxon>
        <taxon>Gunneridae</taxon>
        <taxon>Pentapetalae</taxon>
        <taxon>rosids</taxon>
        <taxon>malvids</taxon>
        <taxon>Malvales</taxon>
        <taxon>Malvaceae</taxon>
        <taxon>Byttnerioideae</taxon>
        <taxon>Theobroma</taxon>
    </lineage>
</organism>
<accession>A0A061FBX9</accession>
<keyword evidence="3" id="KW-1185">Reference proteome</keyword>
<dbReference type="EMBL" id="CM001885">
    <property type="protein sequence ID" value="EOY14192.1"/>
    <property type="molecule type" value="Genomic_DNA"/>
</dbReference>
<gene>
    <name evidence="2" type="ORF">TCM_033466</name>
</gene>
<feature type="non-terminal residue" evidence="2">
    <location>
        <position position="1"/>
    </location>
</feature>
<evidence type="ECO:0000313" key="3">
    <source>
        <dbReference type="Proteomes" id="UP000026915"/>
    </source>
</evidence>